<accession>A0ACC0M4R9</accession>
<evidence type="ECO:0000313" key="2">
    <source>
        <dbReference type="Proteomes" id="UP001062846"/>
    </source>
</evidence>
<proteinExistence type="predicted"/>
<dbReference type="Proteomes" id="UP001062846">
    <property type="component" value="Chromosome 10"/>
</dbReference>
<evidence type="ECO:0000313" key="1">
    <source>
        <dbReference type="EMBL" id="KAI8535333.1"/>
    </source>
</evidence>
<comment type="caution">
    <text evidence="1">The sequence shown here is derived from an EMBL/GenBank/DDBJ whole genome shotgun (WGS) entry which is preliminary data.</text>
</comment>
<organism evidence="1 2">
    <name type="scientific">Rhododendron molle</name>
    <name type="common">Chinese azalea</name>
    <name type="synonym">Azalea mollis</name>
    <dbReference type="NCBI Taxonomy" id="49168"/>
    <lineage>
        <taxon>Eukaryota</taxon>
        <taxon>Viridiplantae</taxon>
        <taxon>Streptophyta</taxon>
        <taxon>Embryophyta</taxon>
        <taxon>Tracheophyta</taxon>
        <taxon>Spermatophyta</taxon>
        <taxon>Magnoliopsida</taxon>
        <taxon>eudicotyledons</taxon>
        <taxon>Gunneridae</taxon>
        <taxon>Pentapetalae</taxon>
        <taxon>asterids</taxon>
        <taxon>Ericales</taxon>
        <taxon>Ericaceae</taxon>
        <taxon>Ericoideae</taxon>
        <taxon>Rhodoreae</taxon>
        <taxon>Rhododendron</taxon>
    </lineage>
</organism>
<sequence>MTHAKSFDQSGLGHTSLRPSYPKELRSSSTWTEMNSQLWKTWISSSATTPKRESLG</sequence>
<gene>
    <name evidence="1" type="ORF">RHMOL_Rhmol10G0166100</name>
</gene>
<keyword evidence="2" id="KW-1185">Reference proteome</keyword>
<name>A0ACC0M4R9_RHOML</name>
<dbReference type="EMBL" id="CM046397">
    <property type="protein sequence ID" value="KAI8535333.1"/>
    <property type="molecule type" value="Genomic_DNA"/>
</dbReference>
<protein>
    <submittedName>
        <fullName evidence="1">Uncharacterized protein</fullName>
    </submittedName>
</protein>
<reference evidence="1" key="1">
    <citation type="submission" date="2022-02" db="EMBL/GenBank/DDBJ databases">
        <title>Plant Genome Project.</title>
        <authorList>
            <person name="Zhang R.-G."/>
        </authorList>
    </citation>
    <scope>NUCLEOTIDE SEQUENCE</scope>
    <source>
        <strain evidence="1">AT1</strain>
    </source>
</reference>